<evidence type="ECO:0000313" key="1">
    <source>
        <dbReference type="EMBL" id="CAG8788105.1"/>
    </source>
</evidence>
<sequence length="189" mass="21964">FWIMIFNSALTYGILYFVKGPWGPKLVFLCVLGHLSINHLFRQWNQISLERYDPTGPHMVLELSPYQKSKSIPSLPPVLEFLGYVFFFGGFLVGPSFDFMDYRRFVNMEMYRVDKTDKIEKTDNDKIKSIKDGVKFTKGISYVIPDGSLPAMKKLTSGFFFIVCLVTFGGNYPYEWTLSEEYKNLSFFN</sequence>
<feature type="non-terminal residue" evidence="1">
    <location>
        <position position="189"/>
    </location>
</feature>
<reference evidence="1" key="1">
    <citation type="submission" date="2021-06" db="EMBL/GenBank/DDBJ databases">
        <authorList>
            <person name="Kallberg Y."/>
            <person name="Tangrot J."/>
            <person name="Rosling A."/>
        </authorList>
    </citation>
    <scope>NUCLEOTIDE SEQUENCE</scope>
    <source>
        <strain evidence="1">MA461A</strain>
    </source>
</reference>
<comment type="caution">
    <text evidence="1">The sequence shown here is derived from an EMBL/GenBank/DDBJ whole genome shotgun (WGS) entry which is preliminary data.</text>
</comment>
<dbReference type="Proteomes" id="UP000789920">
    <property type="component" value="Unassembled WGS sequence"/>
</dbReference>
<gene>
    <name evidence="1" type="ORF">RPERSI_LOCUS18652</name>
</gene>
<feature type="non-terminal residue" evidence="1">
    <location>
        <position position="1"/>
    </location>
</feature>
<protein>
    <submittedName>
        <fullName evidence="1">20103_t:CDS:1</fullName>
    </submittedName>
</protein>
<proteinExistence type="predicted"/>
<accession>A0ACA9RCM2</accession>
<dbReference type="EMBL" id="CAJVQC010049770">
    <property type="protein sequence ID" value="CAG8788105.1"/>
    <property type="molecule type" value="Genomic_DNA"/>
</dbReference>
<keyword evidence="2" id="KW-1185">Reference proteome</keyword>
<name>A0ACA9RCM2_9GLOM</name>
<evidence type="ECO:0000313" key="2">
    <source>
        <dbReference type="Proteomes" id="UP000789920"/>
    </source>
</evidence>
<organism evidence="1 2">
    <name type="scientific">Racocetra persica</name>
    <dbReference type="NCBI Taxonomy" id="160502"/>
    <lineage>
        <taxon>Eukaryota</taxon>
        <taxon>Fungi</taxon>
        <taxon>Fungi incertae sedis</taxon>
        <taxon>Mucoromycota</taxon>
        <taxon>Glomeromycotina</taxon>
        <taxon>Glomeromycetes</taxon>
        <taxon>Diversisporales</taxon>
        <taxon>Gigasporaceae</taxon>
        <taxon>Racocetra</taxon>
    </lineage>
</organism>